<comment type="pathway">
    <text evidence="13">Amino-acid biosynthesis; L-valine biosynthesis; L-valine from pyruvate: step 3/4.</text>
</comment>
<keyword evidence="4" id="KW-0001">2Fe-2S</keyword>
<feature type="transmembrane region" description="Helical" evidence="19">
    <location>
        <begin position="89"/>
        <end position="109"/>
    </location>
</feature>
<dbReference type="InterPro" id="IPR003817">
    <property type="entry name" value="PS_Dcarbxylase"/>
</dbReference>
<feature type="domain" description="Dihydroxy-acid/6-phosphogluconate dehydratase N-terminal" evidence="20">
    <location>
        <begin position="202"/>
        <end position="525"/>
    </location>
</feature>
<keyword evidence="6" id="KW-0210">Decarboxylase</keyword>
<dbReference type="SUPFAM" id="SSF143975">
    <property type="entry name" value="IlvD/EDD N-terminal domain-like"/>
    <property type="match status" value="1"/>
</dbReference>
<keyword evidence="3" id="KW-0028">Amino-acid biosynthesis</keyword>
<dbReference type="GO" id="GO:0005739">
    <property type="term" value="C:mitochondrion"/>
    <property type="evidence" value="ECO:0007669"/>
    <property type="project" value="TreeGrafter"/>
</dbReference>
<dbReference type="InterPro" id="IPR050165">
    <property type="entry name" value="DHAD_IlvD/Edd"/>
</dbReference>
<keyword evidence="10 22" id="KW-0456">Lyase</keyword>
<evidence type="ECO:0000256" key="15">
    <source>
        <dbReference type="ARBA" id="ARBA00029490"/>
    </source>
</evidence>
<evidence type="ECO:0000256" key="3">
    <source>
        <dbReference type="ARBA" id="ARBA00022605"/>
    </source>
</evidence>
<evidence type="ECO:0000256" key="16">
    <source>
        <dbReference type="ARBA" id="ARBA00034078"/>
    </source>
</evidence>
<organism evidence="22 23">
    <name type="scientific">Malassezia equina</name>
    <dbReference type="NCBI Taxonomy" id="1381935"/>
    <lineage>
        <taxon>Eukaryota</taxon>
        <taxon>Fungi</taxon>
        <taxon>Dikarya</taxon>
        <taxon>Basidiomycota</taxon>
        <taxon>Ustilaginomycotina</taxon>
        <taxon>Malasseziomycetes</taxon>
        <taxon>Malasseziales</taxon>
        <taxon>Malasseziaceae</taxon>
        <taxon>Malassezia</taxon>
    </lineage>
</organism>
<keyword evidence="9" id="KW-0411">Iron-sulfur</keyword>
<accession>A0AAF0IZN4</accession>
<dbReference type="NCBIfam" id="TIGR00110">
    <property type="entry name" value="ilvD"/>
    <property type="match status" value="1"/>
</dbReference>
<dbReference type="AlphaFoldDB" id="A0AAF0IZN4"/>
<sequence length="737" mass="79660">MWIKGRQFSVNKLLGDIHQRQAPQNPSLVIFRLAPQDYHRFHSPVDGVIGDPERIEGEYYTVNPMAIRSTIDVFGENTRTVVPIYTKEFGTVILTAIGAMMVGSIVFTFKPGQYIKRGVELGYFKFGGSTLVLLVDRARVRWDPDLLANADTCMETLVPNSRPPPGDLNRHSRLITSPKDQGASQAMLYATKGIENDEDLTRAMVGVASVWYEGNPCNAHLLGIGQRIRASIEKAGLTGYQFGTVGVSDGISMGTSAMSYSLPSRDLIADSVESCVGGHWLDGCVVVPGCDKNMPGVLMALGRLNRPGIMVYGGTIRPGHCGSISGTLDIVSAFQSYGQYLASGSSEQAEKIRYDTVRHACPGPGACGGMYTANTMASCAEVLGMTLPGSSSFPAEYEDKQNECDSIGSAMRMLLEKSIKPRDIMTKSAFEDAITLTMVLGGSTNAVLHLIAIAKSVGVELTIDDFQRISDTTPFLADLKPSGKYVMEDVHTVLGGIPSVLHYLIENKLIKGEHLTVTGRTLKENCERWVAERGPMPTNQDVLRPIDQPIKATGHIRVLYGNLAPGGAIAKITGKEGLHFSGKARVFDTEDDMVHAVEQNTIKKGEKTVVILRYKGPKGGPGMPEMLKPTSLIMGAGLGHDVACLTDGRFSGGSHGFVIGHVVPEAQEGGPIALVRDGDDITIDAEKNTINITNVNEEELERRRSEWEARPLKVTQGGLYKYTRLVADASHGCVTDS</sequence>
<dbReference type="Pfam" id="PF00920">
    <property type="entry name" value="ILVD_EDD_N"/>
    <property type="match status" value="1"/>
</dbReference>
<dbReference type="InterPro" id="IPR000581">
    <property type="entry name" value="ILV_EDD_N"/>
</dbReference>
<feature type="domain" description="Dihydroxy-acid/6-phosphogluconate dehydratase C-terminal" evidence="21">
    <location>
        <begin position="541"/>
        <end position="733"/>
    </location>
</feature>
<evidence type="ECO:0000259" key="21">
    <source>
        <dbReference type="Pfam" id="PF24877"/>
    </source>
</evidence>
<gene>
    <name evidence="22" type="primary">ILV3</name>
    <name evidence="22" type="ORF">MEQU1_001348</name>
</gene>
<dbReference type="GO" id="GO:0004160">
    <property type="term" value="F:dihydroxy-acid dehydratase activity"/>
    <property type="evidence" value="ECO:0007669"/>
    <property type="project" value="UniProtKB-EC"/>
</dbReference>
<evidence type="ECO:0000313" key="22">
    <source>
        <dbReference type="EMBL" id="WFD22673.1"/>
    </source>
</evidence>
<dbReference type="Gene3D" id="3.50.30.80">
    <property type="entry name" value="IlvD/EDD C-terminal domain-like"/>
    <property type="match status" value="1"/>
</dbReference>
<dbReference type="GO" id="GO:0046872">
    <property type="term" value="F:metal ion binding"/>
    <property type="evidence" value="ECO:0007669"/>
    <property type="project" value="UniProtKB-KW"/>
</dbReference>
<keyword evidence="19" id="KW-0472">Membrane</keyword>
<evidence type="ECO:0000256" key="7">
    <source>
        <dbReference type="ARBA" id="ARBA00022842"/>
    </source>
</evidence>
<dbReference type="Proteomes" id="UP001214415">
    <property type="component" value="Chromosome 2"/>
</dbReference>
<keyword evidence="19" id="KW-1133">Transmembrane helix</keyword>
<dbReference type="GO" id="GO:0008652">
    <property type="term" value="P:amino acid biosynthetic process"/>
    <property type="evidence" value="ECO:0007669"/>
    <property type="project" value="UniProtKB-KW"/>
</dbReference>
<protein>
    <recommendedName>
        <fullName evidence="15">dihydroxy-acid dehydratase</fullName>
        <ecNumber evidence="15">4.2.1.9</ecNumber>
    </recommendedName>
</protein>
<comment type="pathway">
    <text evidence="14">Amino-acid biosynthesis; L-isoleucine biosynthesis; L-isoleucine from 2-oxobutanoate: step 3/4.</text>
</comment>
<dbReference type="EC" id="4.2.1.9" evidence="15"/>
<evidence type="ECO:0000259" key="20">
    <source>
        <dbReference type="Pfam" id="PF00920"/>
    </source>
</evidence>
<feature type="coiled-coil region" evidence="18">
    <location>
        <begin position="683"/>
        <end position="710"/>
    </location>
</feature>
<dbReference type="PROSITE" id="PS00886">
    <property type="entry name" value="ILVD_EDD_1"/>
    <property type="match status" value="1"/>
</dbReference>
<dbReference type="GO" id="GO:0009082">
    <property type="term" value="P:branched-chain amino acid biosynthetic process"/>
    <property type="evidence" value="ECO:0007669"/>
    <property type="project" value="UniProtKB-KW"/>
</dbReference>
<dbReference type="GO" id="GO:0004609">
    <property type="term" value="F:phosphatidylserine decarboxylase activity"/>
    <property type="evidence" value="ECO:0007669"/>
    <property type="project" value="InterPro"/>
</dbReference>
<evidence type="ECO:0000256" key="13">
    <source>
        <dbReference type="ARBA" id="ARBA00029436"/>
    </source>
</evidence>
<evidence type="ECO:0000256" key="8">
    <source>
        <dbReference type="ARBA" id="ARBA00023004"/>
    </source>
</evidence>
<evidence type="ECO:0000256" key="6">
    <source>
        <dbReference type="ARBA" id="ARBA00022793"/>
    </source>
</evidence>
<dbReference type="InterPro" id="IPR042096">
    <property type="entry name" value="Dihydro-acid_dehy_C"/>
</dbReference>
<comment type="cofactor">
    <cofactor evidence="1">
        <name>Mg(2+)</name>
        <dbReference type="ChEBI" id="CHEBI:18420"/>
    </cofactor>
</comment>
<dbReference type="GO" id="GO:0051537">
    <property type="term" value="F:2 iron, 2 sulfur cluster binding"/>
    <property type="evidence" value="ECO:0007669"/>
    <property type="project" value="UniProtKB-KW"/>
</dbReference>
<evidence type="ECO:0000256" key="5">
    <source>
        <dbReference type="ARBA" id="ARBA00022723"/>
    </source>
</evidence>
<dbReference type="InterPro" id="IPR020558">
    <property type="entry name" value="DiOHA_6PGluconate_deHydtase_CS"/>
</dbReference>
<dbReference type="Pfam" id="PF02666">
    <property type="entry name" value="PS_Dcarbxylase"/>
    <property type="match status" value="1"/>
</dbReference>
<evidence type="ECO:0000313" key="23">
    <source>
        <dbReference type="Proteomes" id="UP001214415"/>
    </source>
</evidence>
<keyword evidence="11" id="KW-0100">Branched-chain amino acid biosynthesis</keyword>
<dbReference type="EMBL" id="CP119901">
    <property type="protein sequence ID" value="WFD22673.1"/>
    <property type="molecule type" value="Genomic_DNA"/>
</dbReference>
<keyword evidence="23" id="KW-1185">Reference proteome</keyword>
<evidence type="ECO:0000256" key="18">
    <source>
        <dbReference type="SAM" id="Coils"/>
    </source>
</evidence>
<name>A0AAF0IZN4_9BASI</name>
<evidence type="ECO:0000256" key="12">
    <source>
        <dbReference type="ARBA" id="ARBA00029304"/>
    </source>
</evidence>
<comment type="catalytic activity">
    <reaction evidence="12">
        <text>(2R)-2,3-dihydroxy-3-methylbutanoate = 3-methyl-2-oxobutanoate + H2O</text>
        <dbReference type="Rhea" id="RHEA:24809"/>
        <dbReference type="ChEBI" id="CHEBI:11851"/>
        <dbReference type="ChEBI" id="CHEBI:15377"/>
        <dbReference type="ChEBI" id="CHEBI:49072"/>
        <dbReference type="EC" id="4.2.1.9"/>
    </reaction>
    <physiologicalReaction direction="left-to-right" evidence="12">
        <dbReference type="Rhea" id="RHEA:24810"/>
    </physiologicalReaction>
</comment>
<reference evidence="22" key="1">
    <citation type="submission" date="2023-03" db="EMBL/GenBank/DDBJ databases">
        <title>Mating type loci evolution in Malassezia.</title>
        <authorList>
            <person name="Coelho M.A."/>
        </authorList>
    </citation>
    <scope>NUCLEOTIDE SEQUENCE</scope>
    <source>
        <strain evidence="22">CBS 12830</strain>
    </source>
</reference>
<evidence type="ECO:0000256" key="1">
    <source>
        <dbReference type="ARBA" id="ARBA00001946"/>
    </source>
</evidence>
<dbReference type="FunFam" id="3.50.30.80:FF:000001">
    <property type="entry name" value="Dihydroxy-acid dehydratase"/>
    <property type="match status" value="1"/>
</dbReference>
<evidence type="ECO:0000256" key="2">
    <source>
        <dbReference type="ARBA" id="ARBA00006486"/>
    </source>
</evidence>
<dbReference type="PANTHER" id="PTHR21000">
    <property type="entry name" value="DIHYDROXY-ACID DEHYDRATASE DAD"/>
    <property type="match status" value="1"/>
</dbReference>
<dbReference type="InterPro" id="IPR056740">
    <property type="entry name" value="ILV_EDD_C"/>
</dbReference>
<comment type="similarity">
    <text evidence="2">Belongs to the IlvD/Edd family.</text>
</comment>
<keyword evidence="5" id="KW-0479">Metal-binding</keyword>
<evidence type="ECO:0000256" key="9">
    <source>
        <dbReference type="ARBA" id="ARBA00023014"/>
    </source>
</evidence>
<dbReference type="NCBIfam" id="NF002068">
    <property type="entry name" value="PRK00911.1"/>
    <property type="match status" value="1"/>
</dbReference>
<keyword evidence="7" id="KW-0460">Magnesium</keyword>
<evidence type="ECO:0000256" key="10">
    <source>
        <dbReference type="ARBA" id="ARBA00023239"/>
    </source>
</evidence>
<keyword evidence="18" id="KW-0175">Coiled coil</keyword>
<keyword evidence="19" id="KW-0812">Transmembrane</keyword>
<evidence type="ECO:0000256" key="17">
    <source>
        <dbReference type="ARBA" id="ARBA00052865"/>
    </source>
</evidence>
<dbReference type="Pfam" id="PF24877">
    <property type="entry name" value="ILV_EDD_C"/>
    <property type="match status" value="1"/>
</dbReference>
<evidence type="ECO:0000256" key="14">
    <source>
        <dbReference type="ARBA" id="ARBA00029437"/>
    </source>
</evidence>
<comment type="catalytic activity">
    <reaction evidence="17">
        <text>(2R,3R)-2,3-dihydroxy-3-methylpentanoate = (S)-3-methyl-2-oxopentanoate + H2O</text>
        <dbReference type="Rhea" id="RHEA:27694"/>
        <dbReference type="ChEBI" id="CHEBI:15377"/>
        <dbReference type="ChEBI" id="CHEBI:35146"/>
        <dbReference type="ChEBI" id="CHEBI:49258"/>
        <dbReference type="EC" id="4.2.1.9"/>
    </reaction>
    <physiologicalReaction direction="left-to-right" evidence="17">
        <dbReference type="Rhea" id="RHEA:27695"/>
    </physiologicalReaction>
</comment>
<dbReference type="GO" id="GO:0008654">
    <property type="term" value="P:phospholipid biosynthetic process"/>
    <property type="evidence" value="ECO:0007669"/>
    <property type="project" value="InterPro"/>
</dbReference>
<evidence type="ECO:0000256" key="11">
    <source>
        <dbReference type="ARBA" id="ARBA00023304"/>
    </source>
</evidence>
<evidence type="ECO:0000256" key="19">
    <source>
        <dbReference type="SAM" id="Phobius"/>
    </source>
</evidence>
<dbReference type="PANTHER" id="PTHR21000:SF5">
    <property type="entry name" value="DIHYDROXY-ACID DEHYDRATASE, MITOCHONDRIAL"/>
    <property type="match status" value="1"/>
</dbReference>
<dbReference type="InterPro" id="IPR037237">
    <property type="entry name" value="IlvD/EDD_N"/>
</dbReference>
<evidence type="ECO:0000256" key="4">
    <source>
        <dbReference type="ARBA" id="ARBA00022714"/>
    </source>
</evidence>
<dbReference type="InterPro" id="IPR004404">
    <property type="entry name" value="DihydroxyA_deHydtase"/>
</dbReference>
<proteinExistence type="inferred from homology"/>
<comment type="cofactor">
    <cofactor evidence="16">
        <name>[2Fe-2S] cluster</name>
        <dbReference type="ChEBI" id="CHEBI:190135"/>
    </cofactor>
</comment>
<dbReference type="SUPFAM" id="SSF52016">
    <property type="entry name" value="LeuD/IlvD-like"/>
    <property type="match status" value="1"/>
</dbReference>
<keyword evidence="8" id="KW-0408">Iron</keyword>